<accession>A0AAE0Y2Y9</accession>
<feature type="region of interest" description="Disordered" evidence="1">
    <location>
        <begin position="63"/>
        <end position="85"/>
    </location>
</feature>
<evidence type="ECO:0000256" key="1">
    <source>
        <dbReference type="SAM" id="MobiDB-lite"/>
    </source>
</evidence>
<evidence type="ECO:0000313" key="2">
    <source>
        <dbReference type="EMBL" id="KAK3730196.1"/>
    </source>
</evidence>
<comment type="caution">
    <text evidence="2">The sequence shown here is derived from an EMBL/GenBank/DDBJ whole genome shotgun (WGS) entry which is preliminary data.</text>
</comment>
<dbReference type="Proteomes" id="UP001283361">
    <property type="component" value="Unassembled WGS sequence"/>
</dbReference>
<dbReference type="AlphaFoldDB" id="A0AAE0Y2Y9"/>
<evidence type="ECO:0000313" key="3">
    <source>
        <dbReference type="Proteomes" id="UP001283361"/>
    </source>
</evidence>
<organism evidence="2 3">
    <name type="scientific">Elysia crispata</name>
    <name type="common">lettuce slug</name>
    <dbReference type="NCBI Taxonomy" id="231223"/>
    <lineage>
        <taxon>Eukaryota</taxon>
        <taxon>Metazoa</taxon>
        <taxon>Spiralia</taxon>
        <taxon>Lophotrochozoa</taxon>
        <taxon>Mollusca</taxon>
        <taxon>Gastropoda</taxon>
        <taxon>Heterobranchia</taxon>
        <taxon>Euthyneura</taxon>
        <taxon>Panpulmonata</taxon>
        <taxon>Sacoglossa</taxon>
        <taxon>Placobranchoidea</taxon>
        <taxon>Plakobranchidae</taxon>
        <taxon>Elysia</taxon>
    </lineage>
</organism>
<keyword evidence="3" id="KW-1185">Reference proteome</keyword>
<proteinExistence type="predicted"/>
<reference evidence="2" key="1">
    <citation type="journal article" date="2023" name="G3 (Bethesda)">
        <title>A reference genome for the long-term kleptoplast-retaining sea slug Elysia crispata morphotype clarki.</title>
        <authorList>
            <person name="Eastman K.E."/>
            <person name="Pendleton A.L."/>
            <person name="Shaikh M.A."/>
            <person name="Suttiyut T."/>
            <person name="Ogas R."/>
            <person name="Tomko P."/>
            <person name="Gavelis G."/>
            <person name="Widhalm J.R."/>
            <person name="Wisecaver J.H."/>
        </authorList>
    </citation>
    <scope>NUCLEOTIDE SEQUENCE</scope>
    <source>
        <strain evidence="2">ECLA1</strain>
    </source>
</reference>
<sequence>MTRTFWGICIQESNHNAALAAYNLRTSVQTRFSNNINPQAEHFQKNLLKSRFPKAVLVDHAQIPESRRDAHQSNRNHRNQYGWIDRLMAEKEKESDYGDKDDQEEGHGC</sequence>
<gene>
    <name evidence="2" type="ORF">RRG08_034942</name>
</gene>
<name>A0AAE0Y2Y9_9GAST</name>
<dbReference type="EMBL" id="JAWDGP010007087">
    <property type="protein sequence ID" value="KAK3730196.1"/>
    <property type="molecule type" value="Genomic_DNA"/>
</dbReference>
<protein>
    <submittedName>
        <fullName evidence="2">Uncharacterized protein</fullName>
    </submittedName>
</protein>